<proteinExistence type="predicted"/>
<comment type="caution">
    <text evidence="1">The sequence shown here is derived from an EMBL/GenBank/DDBJ whole genome shotgun (WGS) entry which is preliminary data.</text>
</comment>
<dbReference type="Proteomes" id="UP001634393">
    <property type="component" value="Unassembled WGS sequence"/>
</dbReference>
<accession>A0ABD3S7K3</accession>
<keyword evidence="2" id="KW-1185">Reference proteome</keyword>
<dbReference type="AlphaFoldDB" id="A0ABD3S7K3"/>
<dbReference type="EMBL" id="JBJXBP010000007">
    <property type="protein sequence ID" value="KAL3820421.1"/>
    <property type="molecule type" value="Genomic_DNA"/>
</dbReference>
<evidence type="ECO:0000313" key="2">
    <source>
        <dbReference type="Proteomes" id="UP001634393"/>
    </source>
</evidence>
<sequence length="38" mass="4687">MIKEQLCKFFPYKYLLRFIHLVYTFENKVGDKIITMTN</sequence>
<evidence type="ECO:0000313" key="1">
    <source>
        <dbReference type="EMBL" id="KAL3820421.1"/>
    </source>
</evidence>
<reference evidence="1 2" key="1">
    <citation type="submission" date="2024-12" db="EMBL/GenBank/DDBJ databases">
        <title>The unique morphological basis and parallel evolutionary history of personate flowers in Penstemon.</title>
        <authorList>
            <person name="Depatie T.H."/>
            <person name="Wessinger C.A."/>
        </authorList>
    </citation>
    <scope>NUCLEOTIDE SEQUENCE [LARGE SCALE GENOMIC DNA]</scope>
    <source>
        <strain evidence="1">WTNN_2</strain>
        <tissue evidence="1">Leaf</tissue>
    </source>
</reference>
<name>A0ABD3S7K3_9LAMI</name>
<organism evidence="1 2">
    <name type="scientific">Penstemon smallii</name>
    <dbReference type="NCBI Taxonomy" id="265156"/>
    <lineage>
        <taxon>Eukaryota</taxon>
        <taxon>Viridiplantae</taxon>
        <taxon>Streptophyta</taxon>
        <taxon>Embryophyta</taxon>
        <taxon>Tracheophyta</taxon>
        <taxon>Spermatophyta</taxon>
        <taxon>Magnoliopsida</taxon>
        <taxon>eudicotyledons</taxon>
        <taxon>Gunneridae</taxon>
        <taxon>Pentapetalae</taxon>
        <taxon>asterids</taxon>
        <taxon>lamiids</taxon>
        <taxon>Lamiales</taxon>
        <taxon>Plantaginaceae</taxon>
        <taxon>Cheloneae</taxon>
        <taxon>Penstemon</taxon>
    </lineage>
</organism>
<protein>
    <submittedName>
        <fullName evidence="1">Uncharacterized protein</fullName>
    </submittedName>
</protein>
<gene>
    <name evidence="1" type="ORF">ACJIZ3_006326</name>
</gene>